<feature type="region of interest" description="Disordered" evidence="7">
    <location>
        <begin position="537"/>
        <end position="560"/>
    </location>
</feature>
<dbReference type="GO" id="GO:0005886">
    <property type="term" value="C:plasma membrane"/>
    <property type="evidence" value="ECO:0007669"/>
    <property type="project" value="TreeGrafter"/>
</dbReference>
<evidence type="ECO:0000256" key="2">
    <source>
        <dbReference type="ARBA" id="ARBA00008335"/>
    </source>
</evidence>
<keyword evidence="6 8" id="KW-0472">Membrane</keyword>
<dbReference type="GO" id="GO:0022857">
    <property type="term" value="F:transmembrane transporter activity"/>
    <property type="evidence" value="ECO:0007669"/>
    <property type="project" value="InterPro"/>
</dbReference>
<feature type="transmembrane region" description="Helical" evidence="8">
    <location>
        <begin position="301"/>
        <end position="323"/>
    </location>
</feature>
<dbReference type="GO" id="GO:0012505">
    <property type="term" value="C:endomembrane system"/>
    <property type="evidence" value="ECO:0007669"/>
    <property type="project" value="UniProtKB-SubCell"/>
</dbReference>
<protein>
    <recommendedName>
        <fullName evidence="9">Major facilitator superfamily (MFS) profile domain-containing protein</fullName>
    </recommendedName>
</protein>
<gene>
    <name evidence="10" type="ORF">I316_05917</name>
</gene>
<feature type="transmembrane region" description="Helical" evidence="8">
    <location>
        <begin position="201"/>
        <end position="221"/>
    </location>
</feature>
<feature type="transmembrane region" description="Helical" evidence="8">
    <location>
        <begin position="241"/>
        <end position="258"/>
    </location>
</feature>
<comment type="subcellular location">
    <subcellularLocation>
        <location evidence="1">Endomembrane system</location>
        <topology evidence="1">Multi-pass membrane protein</topology>
    </subcellularLocation>
</comment>
<feature type="domain" description="Major facilitator superfamily (MFS) profile" evidence="9">
    <location>
        <begin position="48"/>
        <end position="531"/>
    </location>
</feature>
<evidence type="ECO:0000256" key="7">
    <source>
        <dbReference type="SAM" id="MobiDB-lite"/>
    </source>
</evidence>
<dbReference type="Gene3D" id="1.20.1250.20">
    <property type="entry name" value="MFS general substrate transporter like domains"/>
    <property type="match status" value="2"/>
</dbReference>
<dbReference type="PROSITE" id="PS50850">
    <property type="entry name" value="MFS"/>
    <property type="match status" value="1"/>
</dbReference>
<keyword evidence="11" id="KW-1185">Reference proteome</keyword>
<proteinExistence type="inferred from homology"/>
<feature type="transmembrane region" description="Helical" evidence="8">
    <location>
        <begin position="138"/>
        <end position="159"/>
    </location>
</feature>
<name>A0A1B9GN33_9TREE</name>
<dbReference type="EMBL" id="KI669508">
    <property type="protein sequence ID" value="OCF32489.1"/>
    <property type="molecule type" value="Genomic_DNA"/>
</dbReference>
<dbReference type="PANTHER" id="PTHR23501">
    <property type="entry name" value="MAJOR FACILITATOR SUPERFAMILY"/>
    <property type="match status" value="1"/>
</dbReference>
<keyword evidence="3" id="KW-0813">Transport</keyword>
<evidence type="ECO:0000313" key="10">
    <source>
        <dbReference type="EMBL" id="OCF32489.1"/>
    </source>
</evidence>
<reference evidence="10 11" key="1">
    <citation type="submission" date="2013-07" db="EMBL/GenBank/DDBJ databases">
        <title>The Genome Sequence of Cryptococcus heveanensis BCC8398.</title>
        <authorList>
            <consortium name="The Broad Institute Genome Sequencing Platform"/>
            <person name="Cuomo C."/>
            <person name="Litvintseva A."/>
            <person name="Chen Y."/>
            <person name="Heitman J."/>
            <person name="Sun S."/>
            <person name="Springer D."/>
            <person name="Dromer F."/>
            <person name="Young S.K."/>
            <person name="Zeng Q."/>
            <person name="Gargeya S."/>
            <person name="Fitzgerald M."/>
            <person name="Abouelleil A."/>
            <person name="Alvarado L."/>
            <person name="Berlin A.M."/>
            <person name="Chapman S.B."/>
            <person name="Dewar J."/>
            <person name="Goldberg J."/>
            <person name="Griggs A."/>
            <person name="Gujja S."/>
            <person name="Hansen M."/>
            <person name="Howarth C."/>
            <person name="Imamovic A."/>
            <person name="Larimer J."/>
            <person name="McCowan C."/>
            <person name="Murphy C."/>
            <person name="Pearson M."/>
            <person name="Priest M."/>
            <person name="Roberts A."/>
            <person name="Saif S."/>
            <person name="Shea T."/>
            <person name="Sykes S."/>
            <person name="Wortman J."/>
            <person name="Nusbaum C."/>
            <person name="Birren B."/>
        </authorList>
    </citation>
    <scope>NUCLEOTIDE SEQUENCE [LARGE SCALE GENOMIC DNA]</scope>
    <source>
        <strain evidence="10 11">BCC8398</strain>
    </source>
</reference>
<sequence>MSEKASEDSLTTIAEVTAQPLNETDGKRKEVVLQDQAIRLPLHRLLLIYFGIGLALFLSFLDQTSVSTAAPVIGGDIGGSDSISWLGTAFLVANCAMHLVYGRLSDIFGRKQMLQVALLFLGVGNLLCGFAKTPVQLYVFRAISGLGGGGVNGIAMTVVSDVVSLKDRGKYQGLISAACSLGSAVGPFVGGGLATAGQWRWLFWMSCPLSVLIIIGTHYILPLKPVTGSVKVKLLQIDYMGIVLSAGATVLLLVPISGGGSTFPWHSPEVIALLVVGAVMMIAFLGCEWKFARLPILPLRLFKTPTVSIVLAQSFLVGVIYYGNIFYVPMFFQYVKGYSALKSGALVLAYTLPQSVWGILSGQIISRTNQYKAVIIFGSAIWTLGAGLQIMWTPDWSLGKLIGVLEISSIGVGCCLQSTLVAMMAVAPDKDRAVITSSRNFFRTIGGAFGLAVANAIFNNTVSSELPAALTAEKKDEILRSTISFMGDLSAQLQIEVILAYAHGLRTCYIVFTAGSGVCFLLSLFIKEVIFRKDPPELKRKPQDDTVALEEQAAAPVPRT</sequence>
<feature type="transmembrane region" description="Helical" evidence="8">
    <location>
        <begin position="373"/>
        <end position="392"/>
    </location>
</feature>
<dbReference type="Pfam" id="PF07690">
    <property type="entry name" value="MFS_1"/>
    <property type="match status" value="1"/>
</dbReference>
<feature type="transmembrane region" description="Helical" evidence="8">
    <location>
        <begin position="343"/>
        <end position="361"/>
    </location>
</feature>
<feature type="transmembrane region" description="Helical" evidence="8">
    <location>
        <begin position="171"/>
        <end position="189"/>
    </location>
</feature>
<reference evidence="11" key="2">
    <citation type="submission" date="2013-12" db="EMBL/GenBank/DDBJ databases">
        <title>Evolution of pathogenesis and genome organization in the Tremellales.</title>
        <authorList>
            <person name="Cuomo C."/>
            <person name="Litvintseva A."/>
            <person name="Heitman J."/>
            <person name="Chen Y."/>
            <person name="Sun S."/>
            <person name="Springer D."/>
            <person name="Dromer F."/>
            <person name="Young S."/>
            <person name="Zeng Q."/>
            <person name="Chapman S."/>
            <person name="Gujja S."/>
            <person name="Saif S."/>
            <person name="Birren B."/>
        </authorList>
    </citation>
    <scope>NUCLEOTIDE SEQUENCE [LARGE SCALE GENOMIC DNA]</scope>
    <source>
        <strain evidence="11">BCC8398</strain>
    </source>
</reference>
<comment type="similarity">
    <text evidence="2">Belongs to the major facilitator superfamily.</text>
</comment>
<evidence type="ECO:0000256" key="3">
    <source>
        <dbReference type="ARBA" id="ARBA00022448"/>
    </source>
</evidence>
<accession>A0A1B9GN33</accession>
<evidence type="ECO:0000256" key="1">
    <source>
        <dbReference type="ARBA" id="ARBA00004127"/>
    </source>
</evidence>
<evidence type="ECO:0000256" key="4">
    <source>
        <dbReference type="ARBA" id="ARBA00022692"/>
    </source>
</evidence>
<evidence type="ECO:0000256" key="8">
    <source>
        <dbReference type="SAM" id="Phobius"/>
    </source>
</evidence>
<dbReference type="Proteomes" id="UP000092666">
    <property type="component" value="Unassembled WGS sequence"/>
</dbReference>
<feature type="transmembrane region" description="Helical" evidence="8">
    <location>
        <begin position="404"/>
        <end position="428"/>
    </location>
</feature>
<evidence type="ECO:0000256" key="5">
    <source>
        <dbReference type="ARBA" id="ARBA00022989"/>
    </source>
</evidence>
<dbReference type="FunFam" id="1.20.1720.10:FF:000013">
    <property type="entry name" value="Related to multidrug resistance proteins"/>
    <property type="match status" value="1"/>
</dbReference>
<evidence type="ECO:0000259" key="9">
    <source>
        <dbReference type="PROSITE" id="PS50850"/>
    </source>
</evidence>
<feature type="transmembrane region" description="Helical" evidence="8">
    <location>
        <begin position="113"/>
        <end position="132"/>
    </location>
</feature>
<evidence type="ECO:0000313" key="11">
    <source>
        <dbReference type="Proteomes" id="UP000092666"/>
    </source>
</evidence>
<evidence type="ECO:0000256" key="6">
    <source>
        <dbReference type="ARBA" id="ARBA00023136"/>
    </source>
</evidence>
<dbReference type="AlphaFoldDB" id="A0A1B9GN33"/>
<feature type="transmembrane region" description="Helical" evidence="8">
    <location>
        <begin position="45"/>
        <end position="62"/>
    </location>
</feature>
<keyword evidence="4 8" id="KW-0812">Transmembrane</keyword>
<dbReference type="SUPFAM" id="SSF103473">
    <property type="entry name" value="MFS general substrate transporter"/>
    <property type="match status" value="1"/>
</dbReference>
<feature type="transmembrane region" description="Helical" evidence="8">
    <location>
        <begin position="270"/>
        <end position="289"/>
    </location>
</feature>
<feature type="transmembrane region" description="Helical" evidence="8">
    <location>
        <begin position="82"/>
        <end position="101"/>
    </location>
</feature>
<keyword evidence="5 8" id="KW-1133">Transmembrane helix</keyword>
<dbReference type="InterPro" id="IPR020846">
    <property type="entry name" value="MFS_dom"/>
</dbReference>
<dbReference type="OrthoDB" id="10021397at2759"/>
<organism evidence="10 11">
    <name type="scientific">Kwoniella heveanensis BCC8398</name>
    <dbReference type="NCBI Taxonomy" id="1296120"/>
    <lineage>
        <taxon>Eukaryota</taxon>
        <taxon>Fungi</taxon>
        <taxon>Dikarya</taxon>
        <taxon>Basidiomycota</taxon>
        <taxon>Agaricomycotina</taxon>
        <taxon>Tremellomycetes</taxon>
        <taxon>Tremellales</taxon>
        <taxon>Cryptococcaceae</taxon>
        <taxon>Kwoniella</taxon>
    </lineage>
</organism>
<feature type="transmembrane region" description="Helical" evidence="8">
    <location>
        <begin position="509"/>
        <end position="531"/>
    </location>
</feature>
<dbReference type="InterPro" id="IPR011701">
    <property type="entry name" value="MFS"/>
</dbReference>
<feature type="transmembrane region" description="Helical" evidence="8">
    <location>
        <begin position="440"/>
        <end position="458"/>
    </location>
</feature>
<dbReference type="PANTHER" id="PTHR23501:SF78">
    <property type="entry name" value="MAJOR FACILITATOR SUPERFAMILY (MFS) PROFILE DOMAIN-CONTAINING PROTEIN-RELATED"/>
    <property type="match status" value="1"/>
</dbReference>
<dbReference type="InterPro" id="IPR036259">
    <property type="entry name" value="MFS_trans_sf"/>
</dbReference>